<dbReference type="InterPro" id="IPR026170">
    <property type="entry name" value="FAM173A/B"/>
</dbReference>
<dbReference type="PANTHER" id="PTHR13610:SF11">
    <property type="entry name" value="METHYLTRANSFERASE DOMAIN-CONTAINING PROTEIN"/>
    <property type="match status" value="1"/>
</dbReference>
<evidence type="ECO:0008006" key="8">
    <source>
        <dbReference type="Google" id="ProtNLM"/>
    </source>
</evidence>
<dbReference type="AlphaFoldDB" id="A0A058Z5V1"/>
<feature type="region of interest" description="Disordered" evidence="5">
    <location>
        <begin position="19"/>
        <end position="38"/>
    </location>
</feature>
<dbReference type="GeneID" id="20528786"/>
<evidence type="ECO:0000256" key="4">
    <source>
        <dbReference type="ARBA" id="ARBA00022691"/>
    </source>
</evidence>
<evidence type="ECO:0000256" key="3">
    <source>
        <dbReference type="ARBA" id="ARBA00022679"/>
    </source>
</evidence>
<sequence length="298" mass="30832">MAIPRRGLLDELRSVTRAATGAATPSKGPAPAGNANDLAPYTPASDALLGDIAKVVYEALQPGSALLDFGCGDGRVLRAVAKHAGALAGHDVPHLLGVESDPQAVAHAVDLLGRQADPPVPAGRAHVWWDDGSLDRASAEEGAPGAGCVGLGACSLCQAGGAPSPTPARLPWSQISVVFVYLSPKSNLQIRERLVARLLGAGPPADRARTIVSLRFGLGDRWPASHVRTLALIDPVAGEKVPLYVYTVDPAIGRLSTGQASPEELLALGPAVDGAAAPRNWNAEDEQRELLQRVLGVQ</sequence>
<comment type="similarity">
    <text evidence="1">Belongs to the ANT/ATPSC lysine N-methyltransferase family.</text>
</comment>
<dbReference type="PANTHER" id="PTHR13610">
    <property type="entry name" value="METHYLTRANSFERASE DOMAIN-CONTAINING PROTEIN"/>
    <property type="match status" value="1"/>
</dbReference>
<dbReference type="GO" id="GO:0032259">
    <property type="term" value="P:methylation"/>
    <property type="evidence" value="ECO:0007669"/>
    <property type="project" value="UniProtKB-KW"/>
</dbReference>
<reference evidence="6" key="1">
    <citation type="submission" date="2013-04" db="EMBL/GenBank/DDBJ databases">
        <title>The Genome Sequence of Fonticula alba ATCC 38817.</title>
        <authorList>
            <consortium name="The Broad Institute Genomics Platform"/>
            <person name="Russ C."/>
            <person name="Cuomo C."/>
            <person name="Burger G."/>
            <person name="Gray M.W."/>
            <person name="Holland P.W.H."/>
            <person name="King N."/>
            <person name="Lang F.B.F."/>
            <person name="Roger A.J."/>
            <person name="Ruiz-Trillo I."/>
            <person name="Brown M."/>
            <person name="Walker B."/>
            <person name="Young S."/>
            <person name="Zeng Q."/>
            <person name="Gargeya S."/>
            <person name="Fitzgerald M."/>
            <person name="Haas B."/>
            <person name="Abouelleil A."/>
            <person name="Allen A.W."/>
            <person name="Alvarado L."/>
            <person name="Arachchi H.M."/>
            <person name="Berlin A.M."/>
            <person name="Chapman S.B."/>
            <person name="Gainer-Dewar J."/>
            <person name="Goldberg J."/>
            <person name="Griggs A."/>
            <person name="Gujja S."/>
            <person name="Hansen M."/>
            <person name="Howarth C."/>
            <person name="Imamovic A."/>
            <person name="Ireland A."/>
            <person name="Larimer J."/>
            <person name="McCowan C."/>
            <person name="Murphy C."/>
            <person name="Pearson M."/>
            <person name="Poon T.W."/>
            <person name="Priest M."/>
            <person name="Roberts A."/>
            <person name="Saif S."/>
            <person name="Shea T."/>
            <person name="Sisk P."/>
            <person name="Sykes S."/>
            <person name="Wortman J."/>
            <person name="Nusbaum C."/>
            <person name="Birren B."/>
        </authorList>
    </citation>
    <scope>NUCLEOTIDE SEQUENCE [LARGE SCALE GENOMIC DNA]</scope>
    <source>
        <strain evidence="6">ATCC 38817</strain>
    </source>
</reference>
<accession>A0A058Z5V1</accession>
<evidence type="ECO:0000313" key="7">
    <source>
        <dbReference type="Proteomes" id="UP000030693"/>
    </source>
</evidence>
<dbReference type="InterPro" id="IPR029063">
    <property type="entry name" value="SAM-dependent_MTases_sf"/>
</dbReference>
<evidence type="ECO:0000313" key="6">
    <source>
        <dbReference type="EMBL" id="KCV69645.1"/>
    </source>
</evidence>
<evidence type="ECO:0000256" key="1">
    <source>
        <dbReference type="ARBA" id="ARBA00010633"/>
    </source>
</evidence>
<evidence type="ECO:0000256" key="5">
    <source>
        <dbReference type="SAM" id="MobiDB-lite"/>
    </source>
</evidence>
<dbReference type="SUPFAM" id="SSF53335">
    <property type="entry name" value="S-adenosyl-L-methionine-dependent methyltransferases"/>
    <property type="match status" value="1"/>
</dbReference>
<gene>
    <name evidence="6" type="ORF">H696_04061</name>
</gene>
<protein>
    <recommendedName>
        <fullName evidence="8">Methyltransferase domain-containing protein</fullName>
    </recommendedName>
</protein>
<evidence type="ECO:0000256" key="2">
    <source>
        <dbReference type="ARBA" id="ARBA00022603"/>
    </source>
</evidence>
<dbReference type="EMBL" id="KB932206">
    <property type="protein sequence ID" value="KCV69645.1"/>
    <property type="molecule type" value="Genomic_DNA"/>
</dbReference>
<dbReference type="GO" id="GO:0016279">
    <property type="term" value="F:protein-lysine N-methyltransferase activity"/>
    <property type="evidence" value="ECO:0007669"/>
    <property type="project" value="InterPro"/>
</dbReference>
<dbReference type="Gene3D" id="3.40.50.150">
    <property type="entry name" value="Vaccinia Virus protein VP39"/>
    <property type="match status" value="1"/>
</dbReference>
<keyword evidence="2" id="KW-0489">Methyltransferase</keyword>
<keyword evidence="7" id="KW-1185">Reference proteome</keyword>
<dbReference type="RefSeq" id="XP_009496210.1">
    <property type="nucleotide sequence ID" value="XM_009497935.1"/>
</dbReference>
<dbReference type="Proteomes" id="UP000030693">
    <property type="component" value="Unassembled WGS sequence"/>
</dbReference>
<keyword evidence="4" id="KW-0949">S-adenosyl-L-methionine</keyword>
<proteinExistence type="inferred from homology"/>
<organism evidence="6">
    <name type="scientific">Fonticula alba</name>
    <name type="common">Slime mold</name>
    <dbReference type="NCBI Taxonomy" id="691883"/>
    <lineage>
        <taxon>Eukaryota</taxon>
        <taxon>Rotosphaerida</taxon>
        <taxon>Fonticulaceae</taxon>
        <taxon>Fonticula</taxon>
    </lineage>
</organism>
<dbReference type="GO" id="GO:1905706">
    <property type="term" value="P:regulation of mitochondrial ATP synthesis coupled proton transport"/>
    <property type="evidence" value="ECO:0007669"/>
    <property type="project" value="TreeGrafter"/>
</dbReference>
<keyword evidence="3" id="KW-0808">Transferase</keyword>
<name>A0A058Z5V1_FONAL</name>
<dbReference type="GO" id="GO:0005739">
    <property type="term" value="C:mitochondrion"/>
    <property type="evidence" value="ECO:0007669"/>
    <property type="project" value="TreeGrafter"/>
</dbReference>